<organism evidence="1">
    <name type="scientific">Guillardia theta (strain CCMP2712)</name>
    <name type="common">Cryptophyte</name>
    <dbReference type="NCBI Taxonomy" id="905079"/>
    <lineage>
        <taxon>Eukaryota</taxon>
        <taxon>Cryptophyceae</taxon>
        <taxon>Pyrenomonadales</taxon>
        <taxon>Geminigeraceae</taxon>
        <taxon>Guillardia</taxon>
    </lineage>
</organism>
<reference evidence="2" key="3">
    <citation type="submission" date="2015-06" db="UniProtKB">
        <authorList>
            <consortium name="EnsemblProtists"/>
        </authorList>
    </citation>
    <scope>IDENTIFICATION</scope>
</reference>
<evidence type="ECO:0000313" key="2">
    <source>
        <dbReference type="EnsemblProtists" id="EKX34176"/>
    </source>
</evidence>
<dbReference type="RefSeq" id="XP_005821156.1">
    <property type="nucleotide sequence ID" value="XM_005821099.1"/>
</dbReference>
<dbReference type="EnsemblProtists" id="EKX34176">
    <property type="protein sequence ID" value="EKX34176"/>
    <property type="gene ID" value="GUITHDRAFT_155827"/>
</dbReference>
<sequence length="57" mass="6063">MRSVGNGNHQCRGSGIKQAKAVLGTKAQKSKLKKAVAKRRGWGGRLCLSNVGKSLNK</sequence>
<reference evidence="3" key="2">
    <citation type="submission" date="2012-11" db="EMBL/GenBank/DDBJ databases">
        <authorList>
            <person name="Kuo A."/>
            <person name="Curtis B.A."/>
            <person name="Tanifuji G."/>
            <person name="Burki F."/>
            <person name="Gruber A."/>
            <person name="Irimia M."/>
            <person name="Maruyama S."/>
            <person name="Arias M.C."/>
            <person name="Ball S.G."/>
            <person name="Gile G.H."/>
            <person name="Hirakawa Y."/>
            <person name="Hopkins J.F."/>
            <person name="Rensing S.A."/>
            <person name="Schmutz J."/>
            <person name="Symeonidi A."/>
            <person name="Elias M."/>
            <person name="Eveleigh R.J."/>
            <person name="Herman E.K."/>
            <person name="Klute M.J."/>
            <person name="Nakayama T."/>
            <person name="Obornik M."/>
            <person name="Reyes-Prieto A."/>
            <person name="Armbrust E.V."/>
            <person name="Aves S.J."/>
            <person name="Beiko R.G."/>
            <person name="Coutinho P."/>
            <person name="Dacks J.B."/>
            <person name="Durnford D.G."/>
            <person name="Fast N.M."/>
            <person name="Green B.R."/>
            <person name="Grisdale C."/>
            <person name="Hempe F."/>
            <person name="Henrissat B."/>
            <person name="Hoppner M.P."/>
            <person name="Ishida K.-I."/>
            <person name="Kim E."/>
            <person name="Koreny L."/>
            <person name="Kroth P.G."/>
            <person name="Liu Y."/>
            <person name="Malik S.-B."/>
            <person name="Maier U.G."/>
            <person name="McRose D."/>
            <person name="Mock T."/>
            <person name="Neilson J.A."/>
            <person name="Onodera N.T."/>
            <person name="Poole A.M."/>
            <person name="Pritham E.J."/>
            <person name="Richards T.A."/>
            <person name="Rocap G."/>
            <person name="Roy S.W."/>
            <person name="Sarai C."/>
            <person name="Schaack S."/>
            <person name="Shirato S."/>
            <person name="Slamovits C.H."/>
            <person name="Spencer D.F."/>
            <person name="Suzuki S."/>
            <person name="Worden A.Z."/>
            <person name="Zauner S."/>
            <person name="Barry K."/>
            <person name="Bell C."/>
            <person name="Bharti A.K."/>
            <person name="Crow J.A."/>
            <person name="Grimwood J."/>
            <person name="Kramer R."/>
            <person name="Lindquist E."/>
            <person name="Lucas S."/>
            <person name="Salamov A."/>
            <person name="McFadden G.I."/>
            <person name="Lane C.E."/>
            <person name="Keeling P.J."/>
            <person name="Gray M.W."/>
            <person name="Grigoriev I.V."/>
            <person name="Archibald J.M."/>
        </authorList>
    </citation>
    <scope>NUCLEOTIDE SEQUENCE</scope>
    <source>
        <strain evidence="3">CCMP2712</strain>
    </source>
</reference>
<dbReference type="Proteomes" id="UP000011087">
    <property type="component" value="Unassembled WGS sequence"/>
</dbReference>
<reference evidence="1 3" key="1">
    <citation type="journal article" date="2012" name="Nature">
        <title>Algal genomes reveal evolutionary mosaicism and the fate of nucleomorphs.</title>
        <authorList>
            <consortium name="DOE Joint Genome Institute"/>
            <person name="Curtis B.A."/>
            <person name="Tanifuji G."/>
            <person name="Burki F."/>
            <person name="Gruber A."/>
            <person name="Irimia M."/>
            <person name="Maruyama S."/>
            <person name="Arias M.C."/>
            <person name="Ball S.G."/>
            <person name="Gile G.H."/>
            <person name="Hirakawa Y."/>
            <person name="Hopkins J.F."/>
            <person name="Kuo A."/>
            <person name="Rensing S.A."/>
            <person name="Schmutz J."/>
            <person name="Symeonidi A."/>
            <person name="Elias M."/>
            <person name="Eveleigh R.J."/>
            <person name="Herman E.K."/>
            <person name="Klute M.J."/>
            <person name="Nakayama T."/>
            <person name="Obornik M."/>
            <person name="Reyes-Prieto A."/>
            <person name="Armbrust E.V."/>
            <person name="Aves S.J."/>
            <person name="Beiko R.G."/>
            <person name="Coutinho P."/>
            <person name="Dacks J.B."/>
            <person name="Durnford D.G."/>
            <person name="Fast N.M."/>
            <person name="Green B.R."/>
            <person name="Grisdale C.J."/>
            <person name="Hempel F."/>
            <person name="Henrissat B."/>
            <person name="Hoppner M.P."/>
            <person name="Ishida K."/>
            <person name="Kim E."/>
            <person name="Koreny L."/>
            <person name="Kroth P.G."/>
            <person name="Liu Y."/>
            <person name="Malik S.B."/>
            <person name="Maier U.G."/>
            <person name="McRose D."/>
            <person name="Mock T."/>
            <person name="Neilson J.A."/>
            <person name="Onodera N.T."/>
            <person name="Poole A.M."/>
            <person name="Pritham E.J."/>
            <person name="Richards T.A."/>
            <person name="Rocap G."/>
            <person name="Roy S.W."/>
            <person name="Sarai C."/>
            <person name="Schaack S."/>
            <person name="Shirato S."/>
            <person name="Slamovits C.H."/>
            <person name="Spencer D.F."/>
            <person name="Suzuki S."/>
            <person name="Worden A.Z."/>
            <person name="Zauner S."/>
            <person name="Barry K."/>
            <person name="Bell C."/>
            <person name="Bharti A.K."/>
            <person name="Crow J.A."/>
            <person name="Grimwood J."/>
            <person name="Kramer R."/>
            <person name="Lindquist E."/>
            <person name="Lucas S."/>
            <person name="Salamov A."/>
            <person name="McFadden G.I."/>
            <person name="Lane C.E."/>
            <person name="Keeling P.J."/>
            <person name="Gray M.W."/>
            <person name="Grigoriev I.V."/>
            <person name="Archibald J.M."/>
        </authorList>
    </citation>
    <scope>NUCLEOTIDE SEQUENCE</scope>
    <source>
        <strain evidence="1 3">CCMP2712</strain>
    </source>
</reference>
<accession>L1ID47</accession>
<evidence type="ECO:0000313" key="3">
    <source>
        <dbReference type="Proteomes" id="UP000011087"/>
    </source>
</evidence>
<keyword evidence="3" id="KW-1185">Reference proteome</keyword>
<gene>
    <name evidence="1" type="ORF">GUITHDRAFT_155827</name>
</gene>
<protein>
    <submittedName>
        <fullName evidence="1 2">Uncharacterized protein</fullName>
    </submittedName>
</protein>
<name>L1ID47_GUITC</name>
<dbReference type="KEGG" id="gtt:GUITHDRAFT_155827"/>
<dbReference type="AlphaFoldDB" id="L1ID47"/>
<dbReference type="PaxDb" id="55529-EKX34176"/>
<dbReference type="HOGENOM" id="CLU_3000479_0_0_1"/>
<evidence type="ECO:0000313" key="1">
    <source>
        <dbReference type="EMBL" id="EKX34176.1"/>
    </source>
</evidence>
<dbReference type="GeneID" id="17290896"/>
<proteinExistence type="predicted"/>
<dbReference type="EMBL" id="JH993117">
    <property type="protein sequence ID" value="EKX34176.1"/>
    <property type="molecule type" value="Genomic_DNA"/>
</dbReference>